<dbReference type="Gene3D" id="3.30.300.30">
    <property type="match status" value="1"/>
</dbReference>
<keyword evidence="5" id="KW-1185">Reference proteome</keyword>
<dbReference type="InterPro" id="IPR045851">
    <property type="entry name" value="AMP-bd_C_sf"/>
</dbReference>
<evidence type="ECO:0000259" key="3">
    <source>
        <dbReference type="Pfam" id="PF13193"/>
    </source>
</evidence>
<feature type="region of interest" description="Disordered" evidence="1">
    <location>
        <begin position="472"/>
        <end position="501"/>
    </location>
</feature>
<organism evidence="4 5">
    <name type="scientific">Chromohalobacter beijerinckii</name>
    <dbReference type="NCBI Taxonomy" id="86179"/>
    <lineage>
        <taxon>Bacteria</taxon>
        <taxon>Pseudomonadati</taxon>
        <taxon>Pseudomonadota</taxon>
        <taxon>Gammaproteobacteria</taxon>
        <taxon>Oceanospirillales</taxon>
        <taxon>Halomonadaceae</taxon>
        <taxon>Chromohalobacter</taxon>
    </lineage>
</organism>
<evidence type="ECO:0000313" key="5">
    <source>
        <dbReference type="Proteomes" id="UP001596015"/>
    </source>
</evidence>
<dbReference type="Gene3D" id="3.40.50.12780">
    <property type="entry name" value="N-terminal domain of ligase-like"/>
    <property type="match status" value="1"/>
</dbReference>
<dbReference type="EMBL" id="JBHSEO010000006">
    <property type="protein sequence ID" value="MFC4415005.1"/>
    <property type="molecule type" value="Genomic_DNA"/>
</dbReference>
<dbReference type="SUPFAM" id="SSF56801">
    <property type="entry name" value="Acetyl-CoA synthetase-like"/>
    <property type="match status" value="1"/>
</dbReference>
<evidence type="ECO:0000256" key="1">
    <source>
        <dbReference type="SAM" id="MobiDB-lite"/>
    </source>
</evidence>
<dbReference type="Pfam" id="PF00501">
    <property type="entry name" value="AMP-binding"/>
    <property type="match status" value="1"/>
</dbReference>
<name>A0ABV8XA71_9GAMM</name>
<evidence type="ECO:0000313" key="4">
    <source>
        <dbReference type="EMBL" id="MFC4415005.1"/>
    </source>
</evidence>
<feature type="domain" description="AMP-binding enzyme C-terminal" evidence="3">
    <location>
        <begin position="408"/>
        <end position="483"/>
    </location>
</feature>
<evidence type="ECO:0000259" key="2">
    <source>
        <dbReference type="Pfam" id="PF00501"/>
    </source>
</evidence>
<dbReference type="Proteomes" id="UP001596015">
    <property type="component" value="Unassembled WGS sequence"/>
</dbReference>
<accession>A0ABV8XA71</accession>
<gene>
    <name evidence="4" type="ORF">ACFO0E_01035</name>
</gene>
<dbReference type="InterPro" id="IPR000873">
    <property type="entry name" value="AMP-dep_synth/lig_dom"/>
</dbReference>
<dbReference type="RefSeq" id="WP_246941934.1">
    <property type="nucleotide sequence ID" value="NZ_JAKGAK010000015.1"/>
</dbReference>
<reference evidence="5" key="1">
    <citation type="journal article" date="2019" name="Int. J. Syst. Evol. Microbiol.">
        <title>The Global Catalogue of Microorganisms (GCM) 10K type strain sequencing project: providing services to taxonomists for standard genome sequencing and annotation.</title>
        <authorList>
            <consortium name="The Broad Institute Genomics Platform"/>
            <consortium name="The Broad Institute Genome Sequencing Center for Infectious Disease"/>
            <person name="Wu L."/>
            <person name="Ma J."/>
        </authorList>
    </citation>
    <scope>NUCLEOTIDE SEQUENCE [LARGE SCALE GENOMIC DNA]</scope>
    <source>
        <strain evidence="5">CCUG 49679</strain>
    </source>
</reference>
<comment type="caution">
    <text evidence="4">The sequence shown here is derived from an EMBL/GenBank/DDBJ whole genome shotgun (WGS) entry which is preliminary data.</text>
</comment>
<dbReference type="InterPro" id="IPR042099">
    <property type="entry name" value="ANL_N_sf"/>
</dbReference>
<dbReference type="PANTHER" id="PTHR45527">
    <property type="entry name" value="NONRIBOSOMAL PEPTIDE SYNTHETASE"/>
    <property type="match status" value="1"/>
</dbReference>
<dbReference type="InterPro" id="IPR020845">
    <property type="entry name" value="AMP-binding_CS"/>
</dbReference>
<dbReference type="PROSITE" id="PS00455">
    <property type="entry name" value="AMP_BINDING"/>
    <property type="match status" value="1"/>
</dbReference>
<feature type="domain" description="AMP-dependent synthetase/ligase" evidence="2">
    <location>
        <begin position="11"/>
        <end position="351"/>
    </location>
</feature>
<proteinExistence type="predicted"/>
<dbReference type="InterPro" id="IPR025110">
    <property type="entry name" value="AMP-bd_C"/>
</dbReference>
<dbReference type="Pfam" id="PF13193">
    <property type="entry name" value="AMP-binding_C"/>
    <property type="match status" value="1"/>
</dbReference>
<protein>
    <submittedName>
        <fullName evidence="4">AMP-binding protein</fullName>
    </submittedName>
</protein>
<dbReference type="PANTHER" id="PTHR45527:SF1">
    <property type="entry name" value="FATTY ACID SYNTHASE"/>
    <property type="match status" value="1"/>
</dbReference>
<sequence length="501" mass="54540">MKLSLLLTSLADSATHYPNDIAFLTDAAAWSYEQLWARVSQYESVLAKIALPDGVVVAITAYKTVDTIALMLALGKQGHTPLVVSPGLGTSVKPTMYATAGVYCELAADSALGRPEVSFEVPTVLQVNSIPSAYTTTTSPLMLTTSGSTGTPKVVELTTEGINAFVGWGAEYFQLTRGSRVLSYAPLNFDLSLLEIWAPLLQGATVILVDTARATQADYLHGLVREQRPDLLQAVPMFYNLLCPEDDSYMLSMDSVRHVVFTGDTMPKGLCKRVATAFPQATFHNIYGCTETNDSFVYSGDALAIVQHERLPLGGPISGVHYRIVTEEGIELAGAGEGELHTSTPFLAHGYTDPSLTASVFYREPDGYRIYYRTGDRVARDEQGQLTLLGRKDCIVKVRGVRTNLQDIEQVLAKMPIVKNAVVIPVNDELAGVVLHAVIELTQSQKLDGMAMRLFCAQYLPQTSVPRRFHLHESPLPTTSTGKPDRKTIALSIQPKESEPA</sequence>